<name>A0A9Q2ETM1_9GAMM</name>
<sequence>MKLAEILRGLDADAEPEEISVLLSSNALRRCNLQITLESIWMPSGNKDWMYRVDPEDPRIPLQRHIHIAKNKHTSAKNMQASWNADGTRHDRSSFNTSVGSAERVRDIARSVLGIPPNITLESIDNVQSDNVLIDDISFSSDGKIAYVALRIS</sequence>
<dbReference type="Proteomes" id="UP000806577">
    <property type="component" value="Chromosome"/>
</dbReference>
<evidence type="ECO:0000313" key="1">
    <source>
        <dbReference type="EMBL" id="URG49315.1"/>
    </source>
</evidence>
<evidence type="ECO:0000313" key="2">
    <source>
        <dbReference type="Proteomes" id="UP000806577"/>
    </source>
</evidence>
<keyword evidence="2" id="KW-1185">Reference proteome</keyword>
<dbReference type="InterPro" id="IPR045947">
    <property type="entry name" value="DUF6367"/>
</dbReference>
<organism evidence="1 2">
    <name type="scientific">Pectobacterium quasiaquaticum</name>
    <dbReference type="NCBI Taxonomy" id="2774015"/>
    <lineage>
        <taxon>Bacteria</taxon>
        <taxon>Pseudomonadati</taxon>
        <taxon>Pseudomonadota</taxon>
        <taxon>Gammaproteobacteria</taxon>
        <taxon>Enterobacterales</taxon>
        <taxon>Pectobacteriaceae</taxon>
        <taxon>Pectobacterium</taxon>
    </lineage>
</organism>
<dbReference type="KEGG" id="pqu:IG609_001610"/>
<accession>A0A9Q2ETM1</accession>
<reference evidence="1 2" key="1">
    <citation type="journal article" date="2021" name="Int. J. Syst. Evol. Microbiol.">
        <title>&lt;i&gt;Pectobacterium quasiaquaticum&lt;/i&gt; sp. nov., isolated from waterways.</title>
        <authorList>
            <person name="Ben Moussa H."/>
            <person name="Pedron J."/>
            <person name="Bertrand C."/>
            <person name="Hecquet A."/>
            <person name="Barny M.A."/>
        </authorList>
    </citation>
    <scope>NUCLEOTIDE SEQUENCE [LARGE SCALE GENOMIC DNA]</scope>
    <source>
        <strain evidence="1 2">A477-S1-J17</strain>
    </source>
</reference>
<protein>
    <submittedName>
        <fullName evidence="1">Uncharacterized protein</fullName>
    </submittedName>
</protein>
<dbReference type="Pfam" id="PF19894">
    <property type="entry name" value="DUF6367"/>
    <property type="match status" value="1"/>
</dbReference>
<dbReference type="RefSeq" id="WP_193401051.1">
    <property type="nucleotide sequence ID" value="NZ_CP065177.1"/>
</dbReference>
<proteinExistence type="predicted"/>
<gene>
    <name evidence="1" type="ORF">IG609_001610</name>
</gene>
<dbReference type="EMBL" id="CP065177">
    <property type="protein sequence ID" value="URG49315.1"/>
    <property type="molecule type" value="Genomic_DNA"/>
</dbReference>
<dbReference type="AlphaFoldDB" id="A0A9Q2ETM1"/>